<dbReference type="SUPFAM" id="SSF53032">
    <property type="entry name" value="tRNA-intron endonuclease catalytic domain-like"/>
    <property type="match status" value="1"/>
</dbReference>
<dbReference type="GO" id="GO:0006388">
    <property type="term" value="P:tRNA splicing, via endonucleolytic cleavage and ligation"/>
    <property type="evidence" value="ECO:0007669"/>
    <property type="project" value="InterPro"/>
</dbReference>
<dbReference type="AlphaFoldDB" id="A0A7C1P0P7"/>
<dbReference type="InterPro" id="IPR036740">
    <property type="entry name" value="tRNA_intron_Endonuc_N_sf"/>
</dbReference>
<proteinExistence type="predicted"/>
<organism evidence="3">
    <name type="scientific">Thermofilum pendens</name>
    <dbReference type="NCBI Taxonomy" id="2269"/>
    <lineage>
        <taxon>Archaea</taxon>
        <taxon>Thermoproteota</taxon>
        <taxon>Thermoprotei</taxon>
        <taxon>Thermofilales</taxon>
        <taxon>Thermofilaceae</taxon>
        <taxon>Thermofilum</taxon>
    </lineage>
</organism>
<dbReference type="GO" id="GO:0003676">
    <property type="term" value="F:nucleic acid binding"/>
    <property type="evidence" value="ECO:0007669"/>
    <property type="project" value="InterPro"/>
</dbReference>
<feature type="domain" description="tRNA intron endonuclease catalytic" evidence="1">
    <location>
        <begin position="91"/>
        <end position="173"/>
    </location>
</feature>
<gene>
    <name evidence="4" type="ORF">ENM88_07295</name>
    <name evidence="3" type="ORF">ENP77_00655</name>
</gene>
<dbReference type="EMBL" id="DSKP01000023">
    <property type="protein sequence ID" value="HEB48297.1"/>
    <property type="molecule type" value="Genomic_DNA"/>
</dbReference>
<dbReference type="Gene3D" id="3.40.1170.20">
    <property type="entry name" value="tRNA intron endonuclease, N-terminal domain"/>
    <property type="match status" value="1"/>
</dbReference>
<accession>A0A7C1P0P7</accession>
<sequence length="200" mass="22704">MDVLDMQEMKSGETVIWKAELRGRKVVVRDSTAIEFLAQRGYGIARGGVLELELVEAAYLLDRGVITVEDEGKQLSFIDLVKLGAKEDPDFWAKLGVYTDLRNRALVVMPGVTSYELLVDWKRRDSARRFLVRIVKEGVRIGFADLEEMHRRALESDRELVLAIVDKEGVITYYTVEGVAHVAHVSWEEDLKQAQPQQEG</sequence>
<evidence type="ECO:0000259" key="2">
    <source>
        <dbReference type="Pfam" id="PF02778"/>
    </source>
</evidence>
<dbReference type="InterPro" id="IPR011856">
    <property type="entry name" value="tRNA_endonuc-like_dom_sf"/>
</dbReference>
<reference evidence="3" key="1">
    <citation type="journal article" date="2020" name="mSystems">
        <title>Genome- and Community-Level Interaction Insights into Carbon Utilization and Element Cycling Functions of Hydrothermarchaeota in Hydrothermal Sediment.</title>
        <authorList>
            <person name="Zhou Z."/>
            <person name="Liu Y."/>
            <person name="Xu W."/>
            <person name="Pan J."/>
            <person name="Luo Z.H."/>
            <person name="Li M."/>
        </authorList>
    </citation>
    <scope>NUCLEOTIDE SEQUENCE [LARGE SCALE GENOMIC DNA]</scope>
    <source>
        <strain evidence="4">SpSt-1125</strain>
        <strain evidence="3">SpSt-25</strain>
    </source>
</reference>
<name>A0A7C1P0P7_THEPE</name>
<dbReference type="EMBL" id="DRZM01000210">
    <property type="protein sequence ID" value="HHP05529.1"/>
    <property type="molecule type" value="Genomic_DNA"/>
</dbReference>
<dbReference type="SUPFAM" id="SSF55267">
    <property type="entry name" value="tRNA-intron endonuclease N-terminal domain-like"/>
    <property type="match status" value="1"/>
</dbReference>
<dbReference type="InterPro" id="IPR036167">
    <property type="entry name" value="tRNA_intron_Endo_cat-like_sf"/>
</dbReference>
<dbReference type="GO" id="GO:0000213">
    <property type="term" value="F:tRNA-intron lyase activity"/>
    <property type="evidence" value="ECO:0007669"/>
    <property type="project" value="InterPro"/>
</dbReference>
<comment type="caution">
    <text evidence="3">The sequence shown here is derived from an EMBL/GenBank/DDBJ whole genome shotgun (WGS) entry which is preliminary data.</text>
</comment>
<dbReference type="InterPro" id="IPR006678">
    <property type="entry name" value="tRNA_intron_Endonuc_N"/>
</dbReference>
<evidence type="ECO:0000313" key="3">
    <source>
        <dbReference type="EMBL" id="HEB48297.1"/>
    </source>
</evidence>
<evidence type="ECO:0000259" key="1">
    <source>
        <dbReference type="Pfam" id="PF01974"/>
    </source>
</evidence>
<dbReference type="Pfam" id="PF01974">
    <property type="entry name" value="tRNA_int_endo"/>
    <property type="match status" value="1"/>
</dbReference>
<evidence type="ECO:0008006" key="5">
    <source>
        <dbReference type="Google" id="ProtNLM"/>
    </source>
</evidence>
<dbReference type="InterPro" id="IPR006677">
    <property type="entry name" value="tRNA_intron_Endonuc_cat-like"/>
</dbReference>
<dbReference type="Gene3D" id="3.40.1350.10">
    <property type="match status" value="1"/>
</dbReference>
<evidence type="ECO:0000313" key="4">
    <source>
        <dbReference type="EMBL" id="HHP05529.1"/>
    </source>
</evidence>
<dbReference type="Pfam" id="PF02778">
    <property type="entry name" value="tRNA_int_endo_N"/>
    <property type="match status" value="1"/>
</dbReference>
<feature type="domain" description="tRNA intron endonuclease N-terminal" evidence="2">
    <location>
        <begin position="18"/>
        <end position="80"/>
    </location>
</feature>
<protein>
    <recommendedName>
        <fullName evidence="5">tRNA-intron lyase</fullName>
    </recommendedName>
</protein>